<feature type="compositionally biased region" description="Low complexity" evidence="1">
    <location>
        <begin position="501"/>
        <end position="524"/>
    </location>
</feature>
<evidence type="ECO:0000313" key="4">
    <source>
        <dbReference type="Proteomes" id="UP000186143"/>
    </source>
</evidence>
<dbReference type="PROSITE" id="PS51782">
    <property type="entry name" value="LYSM"/>
    <property type="match status" value="1"/>
</dbReference>
<feature type="compositionally biased region" description="Pro residues" evidence="1">
    <location>
        <begin position="94"/>
        <end position="104"/>
    </location>
</feature>
<dbReference type="InterPro" id="IPR036779">
    <property type="entry name" value="LysM_dom_sf"/>
</dbReference>
<proteinExistence type="predicted"/>
<gene>
    <name evidence="3" type="ORF">BJF92_02200</name>
</gene>
<reference evidence="3 4" key="1">
    <citation type="submission" date="2016-09" db="EMBL/GenBank/DDBJ databases">
        <title>Rhizobium sp. nov., a novel species isolated from the rice rhizosphere.</title>
        <authorList>
            <person name="Zhao J."/>
            <person name="Zhang X."/>
        </authorList>
    </citation>
    <scope>NUCLEOTIDE SEQUENCE [LARGE SCALE GENOMIC DNA]</scope>
    <source>
        <strain evidence="3 4">MH17</strain>
    </source>
</reference>
<dbReference type="PANTHER" id="PTHR34700:SF4">
    <property type="entry name" value="PHAGE-LIKE ELEMENT PBSX PROTEIN XKDP"/>
    <property type="match status" value="1"/>
</dbReference>
<feature type="compositionally biased region" description="Low complexity" evidence="1">
    <location>
        <begin position="63"/>
        <end position="93"/>
    </location>
</feature>
<organism evidence="3 4">
    <name type="scientific">Xaviernesmea rhizosphaerae</name>
    <dbReference type="NCBI Taxonomy" id="1672749"/>
    <lineage>
        <taxon>Bacteria</taxon>
        <taxon>Pseudomonadati</taxon>
        <taxon>Pseudomonadota</taxon>
        <taxon>Alphaproteobacteria</taxon>
        <taxon>Hyphomicrobiales</taxon>
        <taxon>Rhizobiaceae</taxon>
        <taxon>Rhizobium/Agrobacterium group</taxon>
        <taxon>Xaviernesmea</taxon>
    </lineage>
</organism>
<name>A0A1Q9AKV4_9HYPH</name>
<dbReference type="Pfam" id="PF01476">
    <property type="entry name" value="LysM"/>
    <property type="match status" value="1"/>
</dbReference>
<dbReference type="STRING" id="1672749.BJF92_02200"/>
<accession>A0A1Q9AKV4</accession>
<protein>
    <recommendedName>
        <fullName evidence="2">LysM domain-containing protein</fullName>
    </recommendedName>
</protein>
<feature type="region of interest" description="Disordered" evidence="1">
    <location>
        <begin position="495"/>
        <end position="535"/>
    </location>
</feature>
<dbReference type="EMBL" id="MKIO01000025">
    <property type="protein sequence ID" value="OLP55943.1"/>
    <property type="molecule type" value="Genomic_DNA"/>
</dbReference>
<sequence>MMKNKAGLVALVVLAVATLLMVFLVLPNLGRDSAGSRAPASSATTAETAPQPATPQPAPAPASPSSVSSSPAETTTAADAKQPRVPDAAASAPSPAPDSAPAPDKPVATDQPAAPDNAAAPAQAATGDTAQADIPSFDVLRVERDGSTVIAGRAAPGSDLAVVNGDTVITTTKVSPSGDFAAVLDQPLAPGDYQLTLRATGKDGKDKSSNEVATVSVPKTPDGELLAMVSKPGEASRIITAPGEAADVPPAPAIAAPPPAAEAAAQPAAALPAPAMRIAVTAVEIEGSRIFVAGTAPAGALVRAYADNTFIGEAKAGANGRFVIDGQIDLSVGSHIIRADLIGPDGVKVTMRASVPFERPAGAQVAAVAQPTADAAASEADAQLLDMARGQVRKAFALLKGLFASDQTPQADTLAAARSATEIALGSLSGLKADPTSSATTRERMQISAKAAGKALAVLKPVAREAAAVKAVLSQVEAALAPVLHDEPAMAAVPPAGVDSAAAGGQAAPAPQTAPPETAAAEPPTVQQAPLQQSRNSVIIRRGDTLWQISRRVYGAGVRYTTIYVANEDQINDPDRILPGQVFGVPDKALPDPESEAIHRRHMQQMQRN</sequence>
<feature type="compositionally biased region" description="Low complexity" evidence="1">
    <location>
        <begin position="105"/>
        <end position="131"/>
    </location>
</feature>
<dbReference type="InterPro" id="IPR018392">
    <property type="entry name" value="LysM"/>
</dbReference>
<evidence type="ECO:0000259" key="2">
    <source>
        <dbReference type="PROSITE" id="PS51782"/>
    </source>
</evidence>
<evidence type="ECO:0000256" key="1">
    <source>
        <dbReference type="SAM" id="MobiDB-lite"/>
    </source>
</evidence>
<feature type="compositionally biased region" description="Polar residues" evidence="1">
    <location>
        <begin position="525"/>
        <end position="535"/>
    </location>
</feature>
<feature type="region of interest" description="Disordered" evidence="1">
    <location>
        <begin position="32"/>
        <end position="131"/>
    </location>
</feature>
<dbReference type="RefSeq" id="WP_075634429.1">
    <property type="nucleotide sequence ID" value="NZ_MKIO01000025.1"/>
</dbReference>
<dbReference type="Proteomes" id="UP000186143">
    <property type="component" value="Unassembled WGS sequence"/>
</dbReference>
<dbReference type="CDD" id="cd00118">
    <property type="entry name" value="LysM"/>
    <property type="match status" value="1"/>
</dbReference>
<dbReference type="OrthoDB" id="370541at2"/>
<dbReference type="AlphaFoldDB" id="A0A1Q9AKV4"/>
<feature type="compositionally biased region" description="Pro residues" evidence="1">
    <location>
        <begin position="52"/>
        <end position="62"/>
    </location>
</feature>
<dbReference type="PANTHER" id="PTHR34700">
    <property type="entry name" value="POTASSIUM BINDING PROTEIN KBP"/>
    <property type="match status" value="1"/>
</dbReference>
<dbReference type="Gene3D" id="3.10.350.10">
    <property type="entry name" value="LysM domain"/>
    <property type="match status" value="1"/>
</dbReference>
<feature type="compositionally biased region" description="Low complexity" evidence="1">
    <location>
        <begin position="32"/>
        <end position="51"/>
    </location>
</feature>
<dbReference type="InterPro" id="IPR052196">
    <property type="entry name" value="Bact_Kbp"/>
</dbReference>
<comment type="caution">
    <text evidence="3">The sequence shown here is derived from an EMBL/GenBank/DDBJ whole genome shotgun (WGS) entry which is preliminary data.</text>
</comment>
<feature type="domain" description="LysM" evidence="2">
    <location>
        <begin position="536"/>
        <end position="585"/>
    </location>
</feature>
<evidence type="ECO:0000313" key="3">
    <source>
        <dbReference type="EMBL" id="OLP55943.1"/>
    </source>
</evidence>